<dbReference type="Pfam" id="PF13304">
    <property type="entry name" value="AAA_21"/>
    <property type="match status" value="1"/>
</dbReference>
<organism evidence="2 3">
    <name type="scientific">Candidatus Avitreponema avistercoris</name>
    <dbReference type="NCBI Taxonomy" id="2840705"/>
    <lineage>
        <taxon>Bacteria</taxon>
        <taxon>Pseudomonadati</taxon>
        <taxon>Spirochaetota</taxon>
        <taxon>Spirochaetia</taxon>
        <taxon>Spirochaetales</taxon>
        <taxon>Candidatus Avitreponema</taxon>
    </lineage>
</organism>
<evidence type="ECO:0000313" key="3">
    <source>
        <dbReference type="Proteomes" id="UP000823616"/>
    </source>
</evidence>
<dbReference type="InterPro" id="IPR027417">
    <property type="entry name" value="P-loop_NTPase"/>
</dbReference>
<protein>
    <submittedName>
        <fullName evidence="2">AAA family ATPase</fullName>
    </submittedName>
</protein>
<dbReference type="AlphaFoldDB" id="A0A9D9HD18"/>
<dbReference type="PANTHER" id="PTHR43581:SF2">
    <property type="entry name" value="EXCINUCLEASE ATPASE SUBUNIT"/>
    <property type="match status" value="1"/>
</dbReference>
<feature type="domain" description="AAA+ ATPase" evidence="1">
    <location>
        <begin position="24"/>
        <end position="215"/>
    </location>
</feature>
<dbReference type="SMART" id="SM00382">
    <property type="entry name" value="AAA"/>
    <property type="match status" value="1"/>
</dbReference>
<sequence>MLEIDTRISVPFLWGKTVFRKRHWSKVNLIVGPNGSGKTILAEKIAARFSAKGYGVRILHGGQINEDEESFISVLRENTRVQAKIESVLSDMFAKSIRFETSAGGIPVPVVVNTASGVEYNLREGECHGLKEILLLLSVLYGGNPRSEKKTCFVFDEPELHLHPQLQMFFMNEIRLVAERSPDTVFFLITHSPFFIDLRFPADLLGVVVCHSNRAPTSLEKLSAADSSLFQRFLPRFNTYHKQFFFSDSQIFVEGYTDQQIFSILLSTFEGKNGTAGTGVIDVGGKDELGVFFKVCALLGTDARVITDLDSLFRGKLCDVLCDDPRPAAWLAAGMDENRELYTRLFPDLRKNGQVTLRRLIGRLEAFLSDIGAAALAAGDACFASRPERQNGGRPQTVSPQEIFLSKLQFFAQSKDREQLEDLDTFKTVILQAVFTKGALDGIIKEETAAAVPVVKKLCRLIFAAAESARVYVLPKGCIEHYYIQNKTEYMPVPGKDRLFHEERAFMLSVKPANLRRSYAALTDILFRALSR</sequence>
<dbReference type="SUPFAM" id="SSF52540">
    <property type="entry name" value="P-loop containing nucleoside triphosphate hydrolases"/>
    <property type="match status" value="1"/>
</dbReference>
<dbReference type="Gene3D" id="3.40.50.300">
    <property type="entry name" value="P-loop containing nucleotide triphosphate hydrolases"/>
    <property type="match status" value="1"/>
</dbReference>
<dbReference type="PANTHER" id="PTHR43581">
    <property type="entry name" value="ATP/GTP PHOSPHATASE"/>
    <property type="match status" value="1"/>
</dbReference>
<accession>A0A9D9HD18</accession>
<comment type="caution">
    <text evidence="2">The sequence shown here is derived from an EMBL/GenBank/DDBJ whole genome shotgun (WGS) entry which is preliminary data.</text>
</comment>
<evidence type="ECO:0000259" key="1">
    <source>
        <dbReference type="SMART" id="SM00382"/>
    </source>
</evidence>
<reference evidence="2" key="2">
    <citation type="journal article" date="2021" name="PeerJ">
        <title>Extensive microbial diversity within the chicken gut microbiome revealed by metagenomics and culture.</title>
        <authorList>
            <person name="Gilroy R."/>
            <person name="Ravi A."/>
            <person name="Getino M."/>
            <person name="Pursley I."/>
            <person name="Horton D.L."/>
            <person name="Alikhan N.F."/>
            <person name="Baker D."/>
            <person name="Gharbi K."/>
            <person name="Hall N."/>
            <person name="Watson M."/>
            <person name="Adriaenssens E.M."/>
            <person name="Foster-Nyarko E."/>
            <person name="Jarju S."/>
            <person name="Secka A."/>
            <person name="Antonio M."/>
            <person name="Oren A."/>
            <person name="Chaudhuri R.R."/>
            <person name="La Ragione R."/>
            <person name="Hildebrand F."/>
            <person name="Pallen M.J."/>
        </authorList>
    </citation>
    <scope>NUCLEOTIDE SEQUENCE</scope>
    <source>
        <strain evidence="2">B3-4054</strain>
    </source>
</reference>
<dbReference type="GO" id="GO:0005524">
    <property type="term" value="F:ATP binding"/>
    <property type="evidence" value="ECO:0007669"/>
    <property type="project" value="InterPro"/>
</dbReference>
<dbReference type="InterPro" id="IPR034139">
    <property type="entry name" value="TOPRIM_OLD"/>
</dbReference>
<proteinExistence type="predicted"/>
<dbReference type="Pfam" id="PF20469">
    <property type="entry name" value="OLD-like_TOPRIM"/>
    <property type="match status" value="1"/>
</dbReference>
<dbReference type="Proteomes" id="UP000823616">
    <property type="component" value="Unassembled WGS sequence"/>
</dbReference>
<dbReference type="InterPro" id="IPR003593">
    <property type="entry name" value="AAA+_ATPase"/>
</dbReference>
<dbReference type="InterPro" id="IPR051396">
    <property type="entry name" value="Bact_Antivir_Def_Nuclease"/>
</dbReference>
<evidence type="ECO:0000313" key="2">
    <source>
        <dbReference type="EMBL" id="MBO8449730.1"/>
    </source>
</evidence>
<dbReference type="InterPro" id="IPR003959">
    <property type="entry name" value="ATPase_AAA_core"/>
</dbReference>
<name>A0A9D9HD18_9SPIR</name>
<reference evidence="2" key="1">
    <citation type="submission" date="2020-10" db="EMBL/GenBank/DDBJ databases">
        <authorList>
            <person name="Gilroy R."/>
        </authorList>
    </citation>
    <scope>NUCLEOTIDE SEQUENCE</scope>
    <source>
        <strain evidence="2">B3-4054</strain>
    </source>
</reference>
<gene>
    <name evidence="2" type="ORF">IAA96_01335</name>
</gene>
<dbReference type="GO" id="GO:0016887">
    <property type="term" value="F:ATP hydrolysis activity"/>
    <property type="evidence" value="ECO:0007669"/>
    <property type="project" value="InterPro"/>
</dbReference>
<dbReference type="EMBL" id="JADIMS010000021">
    <property type="protein sequence ID" value="MBO8449730.1"/>
    <property type="molecule type" value="Genomic_DNA"/>
</dbReference>